<dbReference type="AlphaFoldDB" id="A0A412E0R5"/>
<dbReference type="PANTHER" id="PTHR30195">
    <property type="entry name" value="TYPE I SITE-SPECIFIC DEOXYRIBONUCLEASE PROTEIN SUBUNIT M AND R"/>
    <property type="match status" value="1"/>
</dbReference>
<evidence type="ECO:0000256" key="8">
    <source>
        <dbReference type="ARBA" id="ARBA00022840"/>
    </source>
</evidence>
<dbReference type="EMBL" id="QRUB01000023">
    <property type="protein sequence ID" value="RGR26215.1"/>
    <property type="molecule type" value="Genomic_DNA"/>
</dbReference>
<dbReference type="Pfam" id="PF04313">
    <property type="entry name" value="HSDR_N"/>
    <property type="match status" value="1"/>
</dbReference>
<keyword evidence="3" id="KW-0540">Nuclease</keyword>
<evidence type="ECO:0000256" key="1">
    <source>
        <dbReference type="ARBA" id="ARBA00000851"/>
    </source>
</evidence>
<comment type="subunit">
    <text evidence="10">The type I restriction/modification system is composed of three polypeptides R, M and S.</text>
</comment>
<dbReference type="PROSITE" id="PS51192">
    <property type="entry name" value="HELICASE_ATP_BIND_1"/>
    <property type="match status" value="1"/>
</dbReference>
<dbReference type="SUPFAM" id="SSF52540">
    <property type="entry name" value="P-loop containing nucleoside triphosphate hydrolases"/>
    <property type="match status" value="1"/>
</dbReference>
<dbReference type="InterPro" id="IPR055180">
    <property type="entry name" value="HsdR_RecA-like_helicase_dom_2"/>
</dbReference>
<dbReference type="InterPro" id="IPR040980">
    <property type="entry name" value="SWI2_SNF2"/>
</dbReference>
<proteinExistence type="inferred from homology"/>
<dbReference type="Proteomes" id="UP000284161">
    <property type="component" value="Unassembled WGS sequence"/>
</dbReference>
<dbReference type="Pfam" id="PF18766">
    <property type="entry name" value="SWI2_SNF2"/>
    <property type="match status" value="1"/>
</dbReference>
<evidence type="ECO:0000313" key="12">
    <source>
        <dbReference type="EMBL" id="RGR26215.1"/>
    </source>
</evidence>
<evidence type="ECO:0000256" key="10">
    <source>
        <dbReference type="RuleBase" id="RU364115"/>
    </source>
</evidence>
<dbReference type="GO" id="GO:0003677">
    <property type="term" value="F:DNA binding"/>
    <property type="evidence" value="ECO:0007669"/>
    <property type="project" value="UniProtKB-KW"/>
</dbReference>
<keyword evidence="9 10" id="KW-0238">DNA-binding</keyword>
<dbReference type="InterPro" id="IPR014001">
    <property type="entry name" value="Helicase_ATP-bd"/>
</dbReference>
<feature type="domain" description="Helicase ATP-binding" evidence="11">
    <location>
        <begin position="282"/>
        <end position="442"/>
    </location>
</feature>
<dbReference type="CDD" id="cd22332">
    <property type="entry name" value="HsdR_N"/>
    <property type="match status" value="1"/>
</dbReference>
<comment type="function">
    <text evidence="10">Subunit R is required for both nuclease and ATPase activities, but not for modification.</text>
</comment>
<dbReference type="GO" id="GO:0009307">
    <property type="term" value="P:DNA restriction-modification system"/>
    <property type="evidence" value="ECO:0007669"/>
    <property type="project" value="UniProtKB-KW"/>
</dbReference>
<comment type="caution">
    <text evidence="12">The sequence shown here is derived from an EMBL/GenBank/DDBJ whole genome shotgun (WGS) entry which is preliminary data.</text>
</comment>
<dbReference type="InterPro" id="IPR051268">
    <property type="entry name" value="Type-I_R_enzyme_R_subunit"/>
</dbReference>
<evidence type="ECO:0000259" key="11">
    <source>
        <dbReference type="PROSITE" id="PS51192"/>
    </source>
</evidence>
<evidence type="ECO:0000256" key="6">
    <source>
        <dbReference type="ARBA" id="ARBA00022759"/>
    </source>
</evidence>
<dbReference type="EC" id="3.1.21.3" evidence="10"/>
<comment type="similarity">
    <text evidence="2 10">Belongs to the HsdR family.</text>
</comment>
<dbReference type="InterPro" id="IPR007409">
    <property type="entry name" value="Restrct_endonuc_type1_HsdR_N"/>
</dbReference>
<evidence type="ECO:0000256" key="9">
    <source>
        <dbReference type="ARBA" id="ARBA00023125"/>
    </source>
</evidence>
<evidence type="ECO:0000256" key="5">
    <source>
        <dbReference type="ARBA" id="ARBA00022747"/>
    </source>
</evidence>
<dbReference type="InterPro" id="IPR027417">
    <property type="entry name" value="P-loop_NTPase"/>
</dbReference>
<dbReference type="Gene3D" id="3.90.1570.50">
    <property type="match status" value="1"/>
</dbReference>
<comment type="catalytic activity">
    <reaction evidence="1 10">
        <text>Endonucleolytic cleavage of DNA to give random double-stranded fragments with terminal 5'-phosphates, ATP is simultaneously hydrolyzed.</text>
        <dbReference type="EC" id="3.1.21.3"/>
    </reaction>
</comment>
<sequence length="977" mass="111990">MAYFNEENTVEQMLINAAGQCGWIYVEPQFVPRLPDEVLVVEWLMEALLALNPITPEQAEQVIYKLRACITSGGASDELITANDKFRKLLFEENSYPFGDNGDNINIRFFAGKDDEYKNRCIVTNQWEYPRKSKEGGKRLDLVYVINGIPMVIGEAKTPVKASVTWADGATDIMHYQKSIPEMFVPNILTFASEGRELQYAGIGCPIDKWGPWFADEERKHGTLEDVEHNYVSLMTPERLLDIYRFYSVFTGTSGGRKIKIVCRYQQYLGGEAIVQRVLSTYINGSGPRKGLIWHFQGSGKSWLMVFAAQKLRRQEVLKAPTVVIVDDRIDLEDQITGDFTRAEIPNIDSISSKQELEEKIHQRKILITTIFKFGDLNDGEVIDERDNIILLMDEAHRTQEGDLGKKMRTALPNAFFFGLTGTPINRNDHNTFACFGAEEDKYGYISKYTFQNSVADGATLELNFKTVPVEMHLDDAKLQKEFDELTDQISEEDKNELVRRTSVDAFFTAEKRINDVCKYIVSHFREYVEPTGMKAQVVVYNRECCVKYKKALDALLGTDDQTTIIMHTAGDKADEYKAYKRSRDEEKKLLDQFRDPLSPLKFVIVTSKLLTGFDAPILQCMYLDKPMKNHTLLQAICRTNRTYNENKKCGLIVDFVGVFEDVAKSLAFDEETVKTIVQNIDEIKSLIPTFMQQCIEFFPGVDRTIGGWEGLTAAQQCLKDDGVKTNFGRHFARLNKAWEIVSPDACLAEYQNDYTWLAQVYQSVRPVSGGNLIWTLLGAKTIEIIHRNIETIDIGTPLEDLVVDADVIDAVLEDEKAREKKIVEVEKILRLRLGEHKGDPNFKKFAEKLDELRERMEQNLISSIDFLKQLLALAKDLLEEEKKKDEPQDKRAQARAALTDLFQSIKTEDTPIIVEQVVNDIDNEVVNIVRQFNDAFQSVTARREIKKKLRAILWVKYQIKDNDVFERAYQYIEMYY</sequence>
<organism evidence="12 13">
    <name type="scientific">Bacteroides stercoris</name>
    <dbReference type="NCBI Taxonomy" id="46506"/>
    <lineage>
        <taxon>Bacteria</taxon>
        <taxon>Pseudomonadati</taxon>
        <taxon>Bacteroidota</taxon>
        <taxon>Bacteroidia</taxon>
        <taxon>Bacteroidales</taxon>
        <taxon>Bacteroidaceae</taxon>
        <taxon>Bacteroides</taxon>
    </lineage>
</organism>
<dbReference type="Gene3D" id="3.40.50.300">
    <property type="entry name" value="P-loop containing nucleotide triphosphate hydrolases"/>
    <property type="match status" value="2"/>
</dbReference>
<reference evidence="12 13" key="1">
    <citation type="submission" date="2018-08" db="EMBL/GenBank/DDBJ databases">
        <title>A genome reference for cultivated species of the human gut microbiota.</title>
        <authorList>
            <person name="Zou Y."/>
            <person name="Xue W."/>
            <person name="Luo G."/>
        </authorList>
    </citation>
    <scope>NUCLEOTIDE SEQUENCE [LARGE SCALE GENOMIC DNA]</scope>
    <source>
        <strain evidence="12 13">AF25-6</strain>
    </source>
</reference>
<protein>
    <recommendedName>
        <fullName evidence="10">Type I restriction enzyme endonuclease subunit</fullName>
        <shortName evidence="10">R protein</shortName>
        <ecNumber evidence="10">3.1.21.3</ecNumber>
    </recommendedName>
</protein>
<evidence type="ECO:0000256" key="7">
    <source>
        <dbReference type="ARBA" id="ARBA00022801"/>
    </source>
</evidence>
<dbReference type="GO" id="GO:0009035">
    <property type="term" value="F:type I site-specific deoxyribonuclease activity"/>
    <property type="evidence" value="ECO:0007669"/>
    <property type="project" value="UniProtKB-EC"/>
</dbReference>
<evidence type="ECO:0000256" key="2">
    <source>
        <dbReference type="ARBA" id="ARBA00008598"/>
    </source>
</evidence>
<keyword evidence="7 10" id="KW-0378">Hydrolase</keyword>
<gene>
    <name evidence="12" type="ORF">DWY58_15940</name>
</gene>
<keyword evidence="6" id="KW-0255">Endonuclease</keyword>
<keyword evidence="5 10" id="KW-0680">Restriction system</keyword>
<name>A0A412E0R5_BACSE</name>
<dbReference type="SMART" id="SM00487">
    <property type="entry name" value="DEXDc"/>
    <property type="match status" value="1"/>
</dbReference>
<dbReference type="InterPro" id="IPR004473">
    <property type="entry name" value="Restrct_endonuc_typeI_HsdR"/>
</dbReference>
<dbReference type="CDD" id="cd18800">
    <property type="entry name" value="SF2_C_EcoR124I-like"/>
    <property type="match status" value="1"/>
</dbReference>
<dbReference type="Pfam" id="PF22679">
    <property type="entry name" value="T1R_D3-like"/>
    <property type="match status" value="1"/>
</dbReference>
<accession>A0A412E0R5</accession>
<dbReference type="RefSeq" id="WP_117917814.1">
    <property type="nucleotide sequence ID" value="NZ_QRUB01000023.1"/>
</dbReference>
<dbReference type="PANTHER" id="PTHR30195:SF15">
    <property type="entry name" value="TYPE I RESTRICTION ENZYME HINDI ENDONUCLEASE SUBUNIT"/>
    <property type="match status" value="1"/>
</dbReference>
<evidence type="ECO:0000256" key="4">
    <source>
        <dbReference type="ARBA" id="ARBA00022741"/>
    </source>
</evidence>
<dbReference type="GO" id="GO:0005524">
    <property type="term" value="F:ATP binding"/>
    <property type="evidence" value="ECO:0007669"/>
    <property type="project" value="UniProtKB-KW"/>
</dbReference>
<keyword evidence="4 10" id="KW-0547">Nucleotide-binding</keyword>
<keyword evidence="8 10" id="KW-0067">ATP-binding</keyword>
<evidence type="ECO:0000313" key="13">
    <source>
        <dbReference type="Proteomes" id="UP000284161"/>
    </source>
</evidence>
<evidence type="ECO:0000256" key="3">
    <source>
        <dbReference type="ARBA" id="ARBA00022722"/>
    </source>
</evidence>
<dbReference type="NCBIfam" id="TIGR00348">
    <property type="entry name" value="hsdR"/>
    <property type="match status" value="1"/>
</dbReference>